<dbReference type="STRING" id="690879.TSACC_2313"/>
<proteinExistence type="predicted"/>
<gene>
    <name evidence="1" type="ORF">TSACC_2313</name>
</gene>
<dbReference type="InParanoid" id="A0A146G521"/>
<protein>
    <submittedName>
        <fullName evidence="1">Uncharacterized protein</fullName>
    </submittedName>
</protein>
<evidence type="ECO:0000313" key="1">
    <source>
        <dbReference type="EMBL" id="GAT31918.1"/>
    </source>
</evidence>
<comment type="caution">
    <text evidence="1">The sequence shown here is derived from an EMBL/GenBank/DDBJ whole genome shotgun (WGS) entry which is preliminary data.</text>
</comment>
<evidence type="ECO:0000313" key="2">
    <source>
        <dbReference type="Proteomes" id="UP000076023"/>
    </source>
</evidence>
<reference evidence="2" key="1">
    <citation type="journal article" date="2017" name="Genome Announc.">
        <title>Draft Genome Sequence of Terrimicrobium sacchariphilum NM-5T, a Facultative Anaerobic Soil Bacterium of the Class Spartobacteria.</title>
        <authorList>
            <person name="Qiu Y.L."/>
            <person name="Tourlousse D.M."/>
            <person name="Matsuura N."/>
            <person name="Ohashi A."/>
            <person name="Sekiguchi Y."/>
        </authorList>
    </citation>
    <scope>NUCLEOTIDE SEQUENCE [LARGE SCALE GENOMIC DNA]</scope>
    <source>
        <strain evidence="2">NM-5</strain>
    </source>
</reference>
<dbReference type="AlphaFoldDB" id="A0A146G521"/>
<dbReference type="Proteomes" id="UP000076023">
    <property type="component" value="Unassembled WGS sequence"/>
</dbReference>
<dbReference type="EMBL" id="BDCO01000002">
    <property type="protein sequence ID" value="GAT31918.1"/>
    <property type="molecule type" value="Genomic_DNA"/>
</dbReference>
<keyword evidence="2" id="KW-1185">Reference proteome</keyword>
<organism evidence="1 2">
    <name type="scientific">Terrimicrobium sacchariphilum</name>
    <dbReference type="NCBI Taxonomy" id="690879"/>
    <lineage>
        <taxon>Bacteria</taxon>
        <taxon>Pseudomonadati</taxon>
        <taxon>Verrucomicrobiota</taxon>
        <taxon>Terrimicrobiia</taxon>
        <taxon>Terrimicrobiales</taxon>
        <taxon>Terrimicrobiaceae</taxon>
        <taxon>Terrimicrobium</taxon>
    </lineage>
</organism>
<name>A0A146G521_TERSA</name>
<accession>A0A146G521</accession>
<dbReference type="RefSeq" id="WP_075077786.1">
    <property type="nucleotide sequence ID" value="NZ_BDCO01000002.1"/>
</dbReference>
<sequence length="122" mass="13213">MRLPIVAAAVLFFLHPPAARCQTDPKAAMRAAEANSIIIPEFKVQNVTLRSALSDLRKLSSESDPSGRGVDLILKLKSEAPFEPRLSLEVHSASMAQVLNVIASQLNMKVSYVPHGVVLTPQ</sequence>